<evidence type="ECO:0000256" key="1">
    <source>
        <dbReference type="SAM" id="MobiDB-lite"/>
    </source>
</evidence>
<gene>
    <name evidence="2" type="ORF">LCGC14_0762540</name>
</gene>
<comment type="caution">
    <text evidence="2">The sequence shown here is derived from an EMBL/GenBank/DDBJ whole genome shotgun (WGS) entry which is preliminary data.</text>
</comment>
<feature type="region of interest" description="Disordered" evidence="1">
    <location>
        <begin position="54"/>
        <end position="75"/>
    </location>
</feature>
<reference evidence="2" key="1">
    <citation type="journal article" date="2015" name="Nature">
        <title>Complex archaea that bridge the gap between prokaryotes and eukaryotes.</title>
        <authorList>
            <person name="Spang A."/>
            <person name="Saw J.H."/>
            <person name="Jorgensen S.L."/>
            <person name="Zaremba-Niedzwiedzka K."/>
            <person name="Martijn J."/>
            <person name="Lind A.E."/>
            <person name="van Eijk R."/>
            <person name="Schleper C."/>
            <person name="Guy L."/>
            <person name="Ettema T.J."/>
        </authorList>
    </citation>
    <scope>NUCLEOTIDE SEQUENCE</scope>
</reference>
<feature type="compositionally biased region" description="Polar residues" evidence="1">
    <location>
        <begin position="64"/>
        <end position="75"/>
    </location>
</feature>
<sequence length="290" mass="34428">MRENQEKSEDRDINPKRVQEDDLETYLKDMKALETDFSDLEDLDFEELQEIQEAITKVKESEDLSSSETPNSLNSKINTEDEIKEGRELRETMISDFSDIDEIDFDELKEMQEAIDNVKQEEVFEGESSDVQTQEVSKELEERIKQELIKRKEIEEEIISPEKFLDYIRKKRDKIWYHSLYYLVFNSEDQIASKALLYDVLKETTSKSPIDPIPEHQFYFGLGYILRLKLRDKQVVRFIRGGKFKININVENLKEILIEAGEPISTRPIIKKEERKKMFKDFLSEDFLDI</sequence>
<dbReference type="EMBL" id="LAZR01001887">
    <property type="protein sequence ID" value="KKN37533.1"/>
    <property type="molecule type" value="Genomic_DNA"/>
</dbReference>
<feature type="region of interest" description="Disordered" evidence="1">
    <location>
        <begin position="1"/>
        <end position="21"/>
    </location>
</feature>
<name>A0A0F9T7R2_9ZZZZ</name>
<organism evidence="2">
    <name type="scientific">marine sediment metagenome</name>
    <dbReference type="NCBI Taxonomy" id="412755"/>
    <lineage>
        <taxon>unclassified sequences</taxon>
        <taxon>metagenomes</taxon>
        <taxon>ecological metagenomes</taxon>
    </lineage>
</organism>
<protein>
    <submittedName>
        <fullName evidence="2">Uncharacterized protein</fullName>
    </submittedName>
</protein>
<dbReference type="AlphaFoldDB" id="A0A0F9T7R2"/>
<evidence type="ECO:0000313" key="2">
    <source>
        <dbReference type="EMBL" id="KKN37533.1"/>
    </source>
</evidence>
<proteinExistence type="predicted"/>
<accession>A0A0F9T7R2</accession>